<feature type="modified residue" description="4-aspartylphosphate" evidence="3">
    <location>
        <position position="62"/>
    </location>
</feature>
<dbReference type="Gene3D" id="3.40.50.2300">
    <property type="match status" value="1"/>
</dbReference>
<name>I2GGZ9_9BACT</name>
<comment type="caution">
    <text evidence="6">The sequence shown here is derived from an EMBL/GenBank/DDBJ whole genome shotgun (WGS) entry which is preliminary data.</text>
</comment>
<dbReference type="GO" id="GO:0003677">
    <property type="term" value="F:DNA binding"/>
    <property type="evidence" value="ECO:0007669"/>
    <property type="project" value="UniProtKB-KW"/>
</dbReference>
<dbReference type="CDD" id="cd06170">
    <property type="entry name" value="LuxR_C_like"/>
    <property type="match status" value="1"/>
</dbReference>
<feature type="domain" description="Response regulatory" evidence="5">
    <location>
        <begin position="6"/>
        <end position="127"/>
    </location>
</feature>
<dbReference type="PRINTS" id="PR00038">
    <property type="entry name" value="HTHLUXR"/>
</dbReference>
<evidence type="ECO:0000256" key="1">
    <source>
        <dbReference type="ARBA" id="ARBA00022553"/>
    </source>
</evidence>
<evidence type="ECO:0000259" key="4">
    <source>
        <dbReference type="PROSITE" id="PS50043"/>
    </source>
</evidence>
<evidence type="ECO:0000259" key="5">
    <source>
        <dbReference type="PROSITE" id="PS50110"/>
    </source>
</evidence>
<dbReference type="GO" id="GO:0000160">
    <property type="term" value="P:phosphorelay signal transduction system"/>
    <property type="evidence" value="ECO:0007669"/>
    <property type="project" value="InterPro"/>
</dbReference>
<dbReference type="InterPro" id="IPR011006">
    <property type="entry name" value="CheY-like_superfamily"/>
</dbReference>
<dbReference type="SMART" id="SM00421">
    <property type="entry name" value="HTH_LUXR"/>
    <property type="match status" value="1"/>
</dbReference>
<dbReference type="PROSITE" id="PS50043">
    <property type="entry name" value="HTH_LUXR_2"/>
    <property type="match status" value="1"/>
</dbReference>
<dbReference type="InterPro" id="IPR016032">
    <property type="entry name" value="Sig_transdc_resp-reg_C-effctor"/>
</dbReference>
<keyword evidence="2" id="KW-0238">DNA-binding</keyword>
<evidence type="ECO:0000313" key="7">
    <source>
        <dbReference type="Proteomes" id="UP000009309"/>
    </source>
</evidence>
<dbReference type="AlphaFoldDB" id="I2GGZ9"/>
<organism evidence="6 7">
    <name type="scientific">Fibrisoma limi BUZ 3</name>
    <dbReference type="NCBI Taxonomy" id="1185876"/>
    <lineage>
        <taxon>Bacteria</taxon>
        <taxon>Pseudomonadati</taxon>
        <taxon>Bacteroidota</taxon>
        <taxon>Cytophagia</taxon>
        <taxon>Cytophagales</taxon>
        <taxon>Spirosomataceae</taxon>
        <taxon>Fibrisoma</taxon>
    </lineage>
</organism>
<accession>I2GGZ9</accession>
<gene>
    <name evidence="6" type="primary">hrpY</name>
    <name evidence="6" type="ORF">BN8_02248</name>
</gene>
<sequence>MNTMYNIALLDDHQVVLESFSNLLATSDRFRVVGMANNRQSLEGILEQNLSDGSAVDVLITDLIMPTLNGADLIGPLKAQYPNLAVLVLSGSDDSVLVRRVMQAGANGYVTKTADKAELFDAILAVAAGRRYMDSRVLAMDEPATAAFADHMLTERESQIASLILNELSSNQIAEKLFISFNTVETHRKRIYQKLGVTTSLGLMKASLSRKLFK</sequence>
<dbReference type="SUPFAM" id="SSF52172">
    <property type="entry name" value="CheY-like"/>
    <property type="match status" value="1"/>
</dbReference>
<protein>
    <submittedName>
        <fullName evidence="6">HrpY protein</fullName>
    </submittedName>
</protein>
<dbReference type="Pfam" id="PF00196">
    <property type="entry name" value="GerE"/>
    <property type="match status" value="1"/>
</dbReference>
<evidence type="ECO:0000256" key="3">
    <source>
        <dbReference type="PROSITE-ProRule" id="PRU00169"/>
    </source>
</evidence>
<evidence type="ECO:0000313" key="6">
    <source>
        <dbReference type="EMBL" id="CCH53174.1"/>
    </source>
</evidence>
<dbReference type="PANTHER" id="PTHR43214:SF43">
    <property type="entry name" value="TWO-COMPONENT RESPONSE REGULATOR"/>
    <property type="match status" value="1"/>
</dbReference>
<dbReference type="STRING" id="1185876.BN8_02248"/>
<dbReference type="eggNOG" id="COG2197">
    <property type="taxonomic scope" value="Bacteria"/>
</dbReference>
<evidence type="ECO:0000256" key="2">
    <source>
        <dbReference type="ARBA" id="ARBA00023125"/>
    </source>
</evidence>
<dbReference type="EMBL" id="CAIT01000006">
    <property type="protein sequence ID" value="CCH53174.1"/>
    <property type="molecule type" value="Genomic_DNA"/>
</dbReference>
<dbReference type="GO" id="GO:0006355">
    <property type="term" value="P:regulation of DNA-templated transcription"/>
    <property type="evidence" value="ECO:0007669"/>
    <property type="project" value="InterPro"/>
</dbReference>
<dbReference type="InterPro" id="IPR039420">
    <property type="entry name" value="WalR-like"/>
</dbReference>
<dbReference type="InterPro" id="IPR001789">
    <property type="entry name" value="Sig_transdc_resp-reg_receiver"/>
</dbReference>
<reference evidence="6 7" key="1">
    <citation type="journal article" date="2012" name="J. Bacteriol.">
        <title>Genome Sequence of the Filamentous Bacterium Fibrisoma limi BUZ 3T.</title>
        <authorList>
            <person name="Filippini M."/>
            <person name="Qi W."/>
            <person name="Jaenicke S."/>
            <person name="Goesmann A."/>
            <person name="Smits T.H."/>
            <person name="Bagheri H.C."/>
        </authorList>
    </citation>
    <scope>NUCLEOTIDE SEQUENCE [LARGE SCALE GENOMIC DNA]</scope>
    <source>
        <strain evidence="7">BUZ 3T</strain>
    </source>
</reference>
<dbReference type="InterPro" id="IPR036388">
    <property type="entry name" value="WH-like_DNA-bd_sf"/>
</dbReference>
<dbReference type="Proteomes" id="UP000009309">
    <property type="component" value="Unassembled WGS sequence"/>
</dbReference>
<dbReference type="SMART" id="SM00448">
    <property type="entry name" value="REC"/>
    <property type="match status" value="1"/>
</dbReference>
<dbReference type="PROSITE" id="PS50110">
    <property type="entry name" value="RESPONSE_REGULATORY"/>
    <property type="match status" value="1"/>
</dbReference>
<proteinExistence type="predicted"/>
<feature type="domain" description="HTH luxR-type" evidence="4">
    <location>
        <begin position="146"/>
        <end position="211"/>
    </location>
</feature>
<keyword evidence="7" id="KW-1185">Reference proteome</keyword>
<dbReference type="SUPFAM" id="SSF46894">
    <property type="entry name" value="C-terminal effector domain of the bipartite response regulators"/>
    <property type="match status" value="1"/>
</dbReference>
<dbReference type="RefSeq" id="WP_009281758.1">
    <property type="nucleotide sequence ID" value="NZ_CAIT01000006.1"/>
</dbReference>
<dbReference type="CDD" id="cd17535">
    <property type="entry name" value="REC_NarL-like"/>
    <property type="match status" value="1"/>
</dbReference>
<dbReference type="InterPro" id="IPR058245">
    <property type="entry name" value="NreC/VraR/RcsB-like_REC"/>
</dbReference>
<dbReference type="InterPro" id="IPR000792">
    <property type="entry name" value="Tscrpt_reg_LuxR_C"/>
</dbReference>
<keyword evidence="1 3" id="KW-0597">Phosphoprotein</keyword>
<dbReference type="Gene3D" id="1.10.10.10">
    <property type="entry name" value="Winged helix-like DNA-binding domain superfamily/Winged helix DNA-binding domain"/>
    <property type="match status" value="1"/>
</dbReference>
<dbReference type="OrthoDB" id="9797341at2"/>
<dbReference type="Pfam" id="PF00072">
    <property type="entry name" value="Response_reg"/>
    <property type="match status" value="1"/>
</dbReference>
<dbReference type="PANTHER" id="PTHR43214">
    <property type="entry name" value="TWO-COMPONENT RESPONSE REGULATOR"/>
    <property type="match status" value="1"/>
</dbReference>